<dbReference type="SUPFAM" id="SSF51445">
    <property type="entry name" value="(Trans)glycosidases"/>
    <property type="match status" value="1"/>
</dbReference>
<reference evidence="1 2" key="1">
    <citation type="journal article" date="2015" name="J. Biotechnol.">
        <title>Complete genome sequence of Paenibacillus beijingensis 7188(T) (=DSM 24997(T)), a novel rhizobacterium from jujube garden soil.</title>
        <authorList>
            <person name="Kwak Y."/>
            <person name="Shin J.H."/>
        </authorList>
    </citation>
    <scope>NUCLEOTIDE SEQUENCE [LARGE SCALE GENOMIC DNA]</scope>
    <source>
        <strain evidence="1 2">DSM 24997</strain>
    </source>
</reference>
<dbReference type="RefSeq" id="WP_045669748.1">
    <property type="nucleotide sequence ID" value="NZ_CP011058.1"/>
</dbReference>
<dbReference type="Gene3D" id="3.20.20.80">
    <property type="entry name" value="Glycosidases"/>
    <property type="match status" value="1"/>
</dbReference>
<dbReference type="STRING" id="1126833.VN24_06620"/>
<dbReference type="OrthoDB" id="5171802at2"/>
<proteinExistence type="predicted"/>
<name>A0A0D5NH71_9BACL</name>
<keyword evidence="2" id="KW-1185">Reference proteome</keyword>
<dbReference type="HOGENOM" id="CLU_603882_0_0_9"/>
<dbReference type="InterPro" id="IPR017853">
    <property type="entry name" value="GH"/>
</dbReference>
<evidence type="ECO:0000313" key="1">
    <source>
        <dbReference type="EMBL" id="AJY74312.1"/>
    </source>
</evidence>
<protein>
    <submittedName>
        <fullName evidence="1">N-acyl-D-glucosamine 2-epimerase</fullName>
    </submittedName>
</protein>
<dbReference type="EMBL" id="CP011058">
    <property type="protein sequence ID" value="AJY74312.1"/>
    <property type="molecule type" value="Genomic_DNA"/>
</dbReference>
<gene>
    <name evidence="1" type="ORF">VN24_06620</name>
</gene>
<accession>A0A0D5NH71</accession>
<organism evidence="1 2">
    <name type="scientific">Paenibacillus beijingensis</name>
    <dbReference type="NCBI Taxonomy" id="1126833"/>
    <lineage>
        <taxon>Bacteria</taxon>
        <taxon>Bacillati</taxon>
        <taxon>Bacillota</taxon>
        <taxon>Bacilli</taxon>
        <taxon>Bacillales</taxon>
        <taxon>Paenibacillaceae</taxon>
        <taxon>Paenibacillus</taxon>
    </lineage>
</organism>
<dbReference type="KEGG" id="pbj:VN24_06620"/>
<dbReference type="PATRIC" id="fig|1126833.4.peg.1442"/>
<sequence>MTFSPNQALYGPSIQIDPLFPYYQQRSEDSIAEEIEWAGYRNVHYFVVNENVVNRSLIDAFHKRGMSVWAMVIGNGTFSTERFPDEWPSWQMELLKETSDGFWRLSPFSSEYVQWKKSAMAKLVAEYPFDGIEIAEPYFPEWGGIERGVYGDIGPLARREFRERFGLEMPDFRNPDFPDYYKKNPDTYEAWIRFRVDAVNGFINEMINGIGGVRETRPDILVATWSLAVDAGPDSVKLLKEDQGLDAPSMIAKVRPNIHYLQTHWPDWGRGDLPADYVKNYRPFIDQIRSQFPEIPLAVQADIGSSKTMIKSGDWLNRFIAAAEDLGFASWTAYEYHIGGYMYDTRPEPVNWSRKGKHNIVISFNKRVDVNSAANSANYTILENGRERIADWKSITVDGNRIFLESEQLPEGTFEIEIRHILDTPDRWLYKDRRANSVLEGTMMSFSGITNSFIEK</sequence>
<dbReference type="Proteomes" id="UP000032633">
    <property type="component" value="Chromosome"/>
</dbReference>
<dbReference type="AlphaFoldDB" id="A0A0D5NH71"/>
<reference evidence="2" key="2">
    <citation type="submission" date="2015-03" db="EMBL/GenBank/DDBJ databases">
        <title>Genome sequence of Paenibacillus beijingensis strain DSM 24997T.</title>
        <authorList>
            <person name="Kwak Y."/>
            <person name="Shin J.-H."/>
        </authorList>
    </citation>
    <scope>NUCLEOTIDE SEQUENCE [LARGE SCALE GENOMIC DNA]</scope>
    <source>
        <strain evidence="2">DSM 24997</strain>
    </source>
</reference>
<evidence type="ECO:0000313" key="2">
    <source>
        <dbReference type="Proteomes" id="UP000032633"/>
    </source>
</evidence>